<gene>
    <name evidence="2" type="ORF">MTUNDRAET4_2992</name>
</gene>
<reference evidence="2 3" key="1">
    <citation type="submission" date="2019-03" db="EMBL/GenBank/DDBJ databases">
        <authorList>
            <person name="Kox A.R. M."/>
        </authorList>
    </citation>
    <scope>NUCLEOTIDE SEQUENCE [LARGE SCALE GENOMIC DNA]</scope>
    <source>
        <strain evidence="2">MTUNDRAET4 annotated genome</strain>
    </source>
</reference>
<evidence type="ECO:0000313" key="3">
    <source>
        <dbReference type="Proteomes" id="UP000294360"/>
    </source>
</evidence>
<proteinExistence type="predicted"/>
<dbReference type="AlphaFoldDB" id="A0A4V6YUJ4"/>
<dbReference type="Proteomes" id="UP000294360">
    <property type="component" value="Chromosome"/>
</dbReference>
<dbReference type="KEGG" id="mtun:MTUNDRAET4_2992"/>
<evidence type="ECO:0000313" key="2">
    <source>
        <dbReference type="EMBL" id="VFU09879.1"/>
    </source>
</evidence>
<feature type="region of interest" description="Disordered" evidence="1">
    <location>
        <begin position="28"/>
        <end position="61"/>
    </location>
</feature>
<feature type="compositionally biased region" description="Basic and acidic residues" evidence="1">
    <location>
        <begin position="34"/>
        <end position="56"/>
    </location>
</feature>
<dbReference type="EMBL" id="LR536450">
    <property type="protein sequence ID" value="VFU09879.1"/>
    <property type="molecule type" value="Genomic_DNA"/>
</dbReference>
<accession>A0A4V6YUJ4</accession>
<sequence>MILARSARLEQQLLSLSMQRSLPLSQLFNSSIGDEPHGGHGDIKGNGDPGRDESQRNGENIQRQRQMAFAILAYGRGEHRVGAVAGDNFALQPEIADRRHRQHDAVGRRRQSGEIALVHPADHERHERQPEQKEQIGPEGAAVHAFDRLHQMMMVVPVKTDIDVAEDIGEEYRQARRERREIMARRNLQFQHHDGDDDGDDAIGKGFHPALGHAGPRHLRFRHSAASLASVLPSLLCPIKPYSVELEDQLA</sequence>
<name>A0A4V6YUJ4_METTU</name>
<protein>
    <submittedName>
        <fullName evidence="2">Uncharacterized protein</fullName>
    </submittedName>
</protein>
<evidence type="ECO:0000256" key="1">
    <source>
        <dbReference type="SAM" id="MobiDB-lite"/>
    </source>
</evidence>
<organism evidence="2 3">
    <name type="scientific">Methylocella tundrae</name>
    <dbReference type="NCBI Taxonomy" id="227605"/>
    <lineage>
        <taxon>Bacteria</taxon>
        <taxon>Pseudomonadati</taxon>
        <taxon>Pseudomonadota</taxon>
        <taxon>Alphaproteobacteria</taxon>
        <taxon>Hyphomicrobiales</taxon>
        <taxon>Beijerinckiaceae</taxon>
        <taxon>Methylocella</taxon>
    </lineage>
</organism>